<dbReference type="InterPro" id="IPR041657">
    <property type="entry name" value="HTH_17"/>
</dbReference>
<name>A0ABS0XVF4_9HYPH</name>
<dbReference type="SUPFAM" id="SSF46955">
    <property type="entry name" value="Putative DNA-binding domain"/>
    <property type="match status" value="1"/>
</dbReference>
<protein>
    <submittedName>
        <fullName evidence="2">Helix-turn-helix domain-containing protein</fullName>
    </submittedName>
</protein>
<dbReference type="EMBL" id="JAELXT010000001">
    <property type="protein sequence ID" value="MBJ6124029.1"/>
    <property type="molecule type" value="Genomic_DNA"/>
</dbReference>
<evidence type="ECO:0000313" key="3">
    <source>
        <dbReference type="Proteomes" id="UP000620670"/>
    </source>
</evidence>
<feature type="domain" description="Helix-turn-helix" evidence="1">
    <location>
        <begin position="57"/>
        <end position="103"/>
    </location>
</feature>
<sequence length="123" mass="14234">MLRAHREYHLEYRKIHKSILHLCELKYRLFGINSGTIISIFFTDLLLMSNSPWKKRSEAADYLRRSPKTLANWASEGRGPRFTRKEGRPLYHINDLDTWARSGSDSALLQQRGRPLAVGGQHG</sequence>
<proteinExistence type="predicted"/>
<accession>A0ABS0XVF4</accession>
<evidence type="ECO:0000313" key="2">
    <source>
        <dbReference type="EMBL" id="MBJ6124029.1"/>
    </source>
</evidence>
<comment type="caution">
    <text evidence="2">The sequence shown here is derived from an EMBL/GenBank/DDBJ whole genome shotgun (WGS) entry which is preliminary data.</text>
</comment>
<dbReference type="Pfam" id="PF12728">
    <property type="entry name" value="HTH_17"/>
    <property type="match status" value="1"/>
</dbReference>
<organism evidence="2 3">
    <name type="scientific">Microvirga splendida</name>
    <dbReference type="NCBI Taxonomy" id="2795727"/>
    <lineage>
        <taxon>Bacteria</taxon>
        <taxon>Pseudomonadati</taxon>
        <taxon>Pseudomonadota</taxon>
        <taxon>Alphaproteobacteria</taxon>
        <taxon>Hyphomicrobiales</taxon>
        <taxon>Methylobacteriaceae</taxon>
        <taxon>Microvirga</taxon>
    </lineage>
</organism>
<evidence type="ECO:0000259" key="1">
    <source>
        <dbReference type="Pfam" id="PF12728"/>
    </source>
</evidence>
<reference evidence="3" key="1">
    <citation type="submission" date="2020-12" db="EMBL/GenBank/DDBJ databases">
        <title>Hymenobacter sp.</title>
        <authorList>
            <person name="Kim M.K."/>
        </authorList>
    </citation>
    <scope>NUCLEOTIDE SEQUENCE [LARGE SCALE GENOMIC DNA]</scope>
    <source>
        <strain evidence="3">BT325</strain>
    </source>
</reference>
<gene>
    <name evidence="2" type="ORF">JAO75_01285</name>
</gene>
<dbReference type="InterPro" id="IPR009061">
    <property type="entry name" value="DNA-bd_dom_put_sf"/>
</dbReference>
<keyword evidence="3" id="KW-1185">Reference proteome</keyword>
<dbReference type="Proteomes" id="UP000620670">
    <property type="component" value="Unassembled WGS sequence"/>
</dbReference>